<keyword evidence="11" id="KW-1003">Cell membrane</keyword>
<comment type="subcellular location">
    <subcellularLocation>
        <location evidence="11">Cell membrane</location>
        <topology evidence="11">Peripheral membrane protein</topology>
    </subcellularLocation>
    <subcellularLocation>
        <location evidence="2">Membrane</location>
        <topology evidence="2">Peripheral membrane protein</topology>
    </subcellularLocation>
    <subcellularLocation>
        <location evidence="10">Thylakoid</location>
    </subcellularLocation>
</comment>
<evidence type="ECO:0000256" key="6">
    <source>
        <dbReference type="ARBA" id="ARBA00023065"/>
    </source>
</evidence>
<evidence type="ECO:0000256" key="10">
    <source>
        <dbReference type="ARBA" id="ARBA00060385"/>
    </source>
</evidence>
<dbReference type="HAMAP" id="MF_00815">
    <property type="entry name" value="ATP_synth_gamma_bact"/>
    <property type="match status" value="1"/>
</dbReference>
<evidence type="ECO:0000256" key="8">
    <source>
        <dbReference type="ARBA" id="ARBA00023196"/>
    </source>
</evidence>
<evidence type="ECO:0000256" key="11">
    <source>
        <dbReference type="HAMAP-Rule" id="MF_00815"/>
    </source>
</evidence>
<dbReference type="PANTHER" id="PTHR11693">
    <property type="entry name" value="ATP SYNTHASE GAMMA CHAIN"/>
    <property type="match status" value="1"/>
</dbReference>
<dbReference type="GO" id="GO:0005886">
    <property type="term" value="C:plasma membrane"/>
    <property type="evidence" value="ECO:0007669"/>
    <property type="project" value="UniProtKB-SubCell"/>
</dbReference>
<protein>
    <recommendedName>
        <fullName evidence="11">ATP synthase gamma chain</fullName>
    </recommendedName>
    <alternativeName>
        <fullName evidence="11">ATP synthase F1 sector gamma subunit</fullName>
    </alternativeName>
    <alternativeName>
        <fullName evidence="11">F-ATPase gamma subunit</fullName>
    </alternativeName>
</protein>
<dbReference type="Gene3D" id="3.40.1380.10">
    <property type="match status" value="1"/>
</dbReference>
<dbReference type="Gene3D" id="1.10.287.80">
    <property type="entry name" value="ATP synthase, gamma subunit, helix hairpin domain"/>
    <property type="match status" value="1"/>
</dbReference>
<dbReference type="PRINTS" id="PR00126">
    <property type="entry name" value="ATPASEGAMMA"/>
</dbReference>
<accession>A0A5D0MQM2</accession>
<dbReference type="SUPFAM" id="SSF52943">
    <property type="entry name" value="ATP synthase (F1-ATPase), gamma subunit"/>
    <property type="match status" value="1"/>
</dbReference>
<evidence type="ECO:0000256" key="4">
    <source>
        <dbReference type="ARBA" id="ARBA00022448"/>
    </source>
</evidence>
<evidence type="ECO:0000313" key="13">
    <source>
        <dbReference type="Proteomes" id="UP000323337"/>
    </source>
</evidence>
<evidence type="ECO:0000256" key="5">
    <source>
        <dbReference type="ARBA" id="ARBA00022781"/>
    </source>
</evidence>
<gene>
    <name evidence="11 12" type="primary">atpG</name>
    <name evidence="12" type="ORF">FXF49_03720</name>
</gene>
<keyword evidence="5 11" id="KW-0375">Hydrogen ion transport</keyword>
<evidence type="ECO:0000256" key="7">
    <source>
        <dbReference type="ARBA" id="ARBA00023136"/>
    </source>
</evidence>
<evidence type="ECO:0000256" key="2">
    <source>
        <dbReference type="ARBA" id="ARBA00004170"/>
    </source>
</evidence>
<evidence type="ECO:0000256" key="1">
    <source>
        <dbReference type="ARBA" id="ARBA00003456"/>
    </source>
</evidence>
<dbReference type="Proteomes" id="UP000323337">
    <property type="component" value="Unassembled WGS sequence"/>
</dbReference>
<reference evidence="12 13" key="1">
    <citation type="submission" date="2019-08" db="EMBL/GenBank/DDBJ databases">
        <title>Genomic characterization of a novel candidate phylum (ARYD3) from a high temperature, high salinity tertiary oil reservoir in north central Oklahoma, USA.</title>
        <authorList>
            <person name="Youssef N.H."/>
            <person name="Yadav A."/>
            <person name="Elshahed M.S."/>
        </authorList>
    </citation>
    <scope>NUCLEOTIDE SEQUENCE [LARGE SCALE GENOMIC DNA]</scope>
    <source>
        <strain evidence="12">ARYD1</strain>
    </source>
</reference>
<dbReference type="InterPro" id="IPR000131">
    <property type="entry name" value="ATP_synth_F1_gsu"/>
</dbReference>
<evidence type="ECO:0000256" key="3">
    <source>
        <dbReference type="ARBA" id="ARBA00007681"/>
    </source>
</evidence>
<dbReference type="NCBIfam" id="TIGR01146">
    <property type="entry name" value="ATPsyn_F1gamma"/>
    <property type="match status" value="1"/>
</dbReference>
<comment type="function">
    <text evidence="1 11">Produces ATP from ADP in the presence of a proton gradient across the membrane. The gamma chain is believed to be important in regulating ATPase activity and the flow of protons through the CF(0) complex.</text>
</comment>
<keyword evidence="4 11" id="KW-0813">Transport</keyword>
<dbReference type="RefSeq" id="WP_303700561.1">
    <property type="nucleotide sequence ID" value="NZ_VSIV01000084.1"/>
</dbReference>
<dbReference type="CDD" id="cd12151">
    <property type="entry name" value="F1-ATPase_gamma"/>
    <property type="match status" value="1"/>
</dbReference>
<sequence>MSGMRDIKRKIGSVKNTQKITNAMKMVSAAKLRRAQEAMEAALPYADKIYEVVQNISKRVNPEIHKLLQPKEEVKNVGVIVITSDRGLCGAFNSNVNKLFSQFCREHSDKNFKLICLGKNGYEYVKRRGYEVADKYISFGGKITYDDAITIGDSAVKLFNDDDIDELYVVYNEFKSVASQAAMIKKILPLDFEAEEETDESVVDYLYEPDPNTLVREIIPRFINFTIYSCILESVAGEHGARMAAMDNATRNAGEMIKKLTLNYNKARQAAITTEILDIVNGAEALK</sequence>
<proteinExistence type="inferred from homology"/>
<dbReference type="GO" id="GO:0042777">
    <property type="term" value="P:proton motive force-driven plasma membrane ATP synthesis"/>
    <property type="evidence" value="ECO:0007669"/>
    <property type="project" value="UniProtKB-UniRule"/>
</dbReference>
<dbReference type="PANTHER" id="PTHR11693:SF22">
    <property type="entry name" value="ATP SYNTHASE SUBUNIT GAMMA, MITOCHONDRIAL"/>
    <property type="match status" value="1"/>
</dbReference>
<keyword evidence="9 11" id="KW-0066">ATP synthesis</keyword>
<dbReference type="PROSITE" id="PS00153">
    <property type="entry name" value="ATPASE_GAMMA"/>
    <property type="match status" value="1"/>
</dbReference>
<keyword evidence="6 11" id="KW-0406">Ion transport</keyword>
<organism evidence="12 13">
    <name type="scientific">Flexistipes sinusarabici</name>
    <dbReference type="NCBI Taxonomy" id="2352"/>
    <lineage>
        <taxon>Bacteria</taxon>
        <taxon>Pseudomonadati</taxon>
        <taxon>Deferribacterota</taxon>
        <taxon>Deferribacteres</taxon>
        <taxon>Deferribacterales</taxon>
        <taxon>Flexistipitaceae</taxon>
        <taxon>Flexistipes</taxon>
    </lineage>
</organism>
<keyword evidence="8 11" id="KW-0139">CF(1)</keyword>
<comment type="similarity">
    <text evidence="3 11">Belongs to the ATPase gamma chain family.</text>
</comment>
<dbReference type="GO" id="GO:0046933">
    <property type="term" value="F:proton-transporting ATP synthase activity, rotational mechanism"/>
    <property type="evidence" value="ECO:0007669"/>
    <property type="project" value="UniProtKB-UniRule"/>
</dbReference>
<dbReference type="InterPro" id="IPR035968">
    <property type="entry name" value="ATP_synth_F1_ATPase_gsu"/>
</dbReference>
<dbReference type="GO" id="GO:0009579">
    <property type="term" value="C:thylakoid"/>
    <property type="evidence" value="ECO:0007669"/>
    <property type="project" value="UniProtKB-SubCell"/>
</dbReference>
<dbReference type="FunFam" id="1.10.287.80:FF:000003">
    <property type="entry name" value="ATP synthase gamma chain, chloroplastic"/>
    <property type="match status" value="1"/>
</dbReference>
<dbReference type="Pfam" id="PF00231">
    <property type="entry name" value="ATP-synt"/>
    <property type="match status" value="1"/>
</dbReference>
<evidence type="ECO:0000313" key="12">
    <source>
        <dbReference type="EMBL" id="TYB33990.1"/>
    </source>
</evidence>
<name>A0A5D0MQM2_FLESI</name>
<dbReference type="AlphaFoldDB" id="A0A5D0MQM2"/>
<dbReference type="EMBL" id="VSIV01000084">
    <property type="protein sequence ID" value="TYB33990.1"/>
    <property type="molecule type" value="Genomic_DNA"/>
</dbReference>
<evidence type="ECO:0000256" key="9">
    <source>
        <dbReference type="ARBA" id="ARBA00023310"/>
    </source>
</evidence>
<dbReference type="GO" id="GO:0005524">
    <property type="term" value="F:ATP binding"/>
    <property type="evidence" value="ECO:0007669"/>
    <property type="project" value="UniProtKB-UniRule"/>
</dbReference>
<keyword evidence="7 11" id="KW-0472">Membrane</keyword>
<comment type="caution">
    <text evidence="12">The sequence shown here is derived from an EMBL/GenBank/DDBJ whole genome shotgun (WGS) entry which is preliminary data.</text>
</comment>
<dbReference type="InterPro" id="IPR023632">
    <property type="entry name" value="ATP_synth_F1_gsu_CS"/>
</dbReference>
<dbReference type="GO" id="GO:0045259">
    <property type="term" value="C:proton-transporting ATP synthase complex"/>
    <property type="evidence" value="ECO:0007669"/>
    <property type="project" value="UniProtKB-KW"/>
</dbReference>
<comment type="subunit">
    <text evidence="11">F-type ATPases have 2 components, CF(1) - the catalytic core - and CF(0) - the membrane proton channel. CF(1) has five subunits: alpha(3), beta(3), gamma(1), delta(1), epsilon(1). CF(0) has three main subunits: a, b and c.</text>
</comment>